<feature type="region of interest" description="Disordered" evidence="2">
    <location>
        <begin position="476"/>
        <end position="512"/>
    </location>
</feature>
<dbReference type="Gene3D" id="3.40.309.10">
    <property type="entry name" value="Aldehyde Dehydrogenase, Chain A, domain 2"/>
    <property type="match status" value="1"/>
</dbReference>
<dbReference type="NCBIfam" id="TIGR02518">
    <property type="entry name" value="EutH_ACDH"/>
    <property type="match status" value="1"/>
</dbReference>
<evidence type="ECO:0000313" key="5">
    <source>
        <dbReference type="Proteomes" id="UP000319619"/>
    </source>
</evidence>
<dbReference type="InterPro" id="IPR015590">
    <property type="entry name" value="Aldehyde_DH_dom"/>
</dbReference>
<feature type="compositionally biased region" description="Basic and acidic residues" evidence="2">
    <location>
        <begin position="476"/>
        <end position="486"/>
    </location>
</feature>
<dbReference type="Gene3D" id="3.40.605.10">
    <property type="entry name" value="Aldehyde Dehydrogenase, Chain A, domain 1"/>
    <property type="match status" value="1"/>
</dbReference>
<gene>
    <name evidence="4" type="ORF">CEE37_14880</name>
</gene>
<dbReference type="GO" id="GO:0016620">
    <property type="term" value="F:oxidoreductase activity, acting on the aldehyde or oxo group of donors, NAD or NADP as acceptor"/>
    <property type="evidence" value="ECO:0007669"/>
    <property type="project" value="InterPro"/>
</dbReference>
<dbReference type="InterPro" id="IPR016162">
    <property type="entry name" value="Ald_DH_N"/>
</dbReference>
<feature type="compositionally biased region" description="Polar residues" evidence="2">
    <location>
        <begin position="496"/>
        <end position="508"/>
    </location>
</feature>
<proteinExistence type="predicted"/>
<keyword evidence="1" id="KW-0560">Oxidoreductase</keyword>
<evidence type="ECO:0000256" key="2">
    <source>
        <dbReference type="SAM" id="MobiDB-lite"/>
    </source>
</evidence>
<dbReference type="Pfam" id="PF00171">
    <property type="entry name" value="Aldedh"/>
    <property type="match status" value="1"/>
</dbReference>
<dbReference type="PANTHER" id="PTHR11699">
    <property type="entry name" value="ALDEHYDE DEHYDROGENASE-RELATED"/>
    <property type="match status" value="1"/>
</dbReference>
<comment type="caution">
    <text evidence="4">The sequence shown here is derived from an EMBL/GenBank/DDBJ whole genome shotgun (WGS) entry which is preliminary data.</text>
</comment>
<dbReference type="CDD" id="cd07122">
    <property type="entry name" value="ALDH_F20_ACDH"/>
    <property type="match status" value="1"/>
</dbReference>
<dbReference type="InterPro" id="IPR013357">
    <property type="entry name" value="Acetaldehyde_DH_acetylating"/>
</dbReference>
<dbReference type="InterPro" id="IPR016161">
    <property type="entry name" value="Ald_DH/histidinol_DH"/>
</dbReference>
<organism evidence="4 5">
    <name type="scientific">candidate division LCP-89 bacterium B3_LCP</name>
    <dbReference type="NCBI Taxonomy" id="2012998"/>
    <lineage>
        <taxon>Bacteria</taxon>
        <taxon>Pseudomonadati</taxon>
        <taxon>Bacteria division LCP-89</taxon>
    </lineage>
</organism>
<sequence>MDRDLSSVQEVRELLSRAESTLPALKELSQEDVNRITEAMADAGYQAAESLAKMAVEETGFGKYEDKVTKNRFATRNLLQYIAPLKTVGFIEEDSVGKVHKIAEPMGVVAAIIPSTNPTSTALYKAIIAIKARNPIVMSPHPAAVRCTIEVCNVLSGAAQRAGAPKDAILCMSIPEMSGTQELMKNPSTHVILATGGTGLVKAAYSAGKPAFGVGPGNVPAFIERTANVRKAVKDIVASKTFDYGTVCASEQSIVADLPVKDEVVAELKRNNAYFCTSSEIAALEKTMIKSTGGINSGIVGQPAHRIAEMAGFEVTPETSMLVLPMTGVGKDYPLSIEKLSPVICFYEVDGWEQGCEKSLEILNFGGIGHTLVIHSRDEKIIREFALKKPVFRVLVNTPATHGAIGYTTGLEPALTLGCGTWAGSSTSDNVTPLHLINIKRLAYETNPLHEGDTTTESKPTARWRYDDQYHYRPAEEEAAKPETHADAPASPSPLPGSQRQYGTSGITEDQIDAIIKEFGNQKPE</sequence>
<evidence type="ECO:0000313" key="4">
    <source>
        <dbReference type="EMBL" id="TKJ36866.1"/>
    </source>
</evidence>
<protein>
    <submittedName>
        <fullName evidence="4">Acetaldehyde dehydrogenase (Acetylating)</fullName>
    </submittedName>
</protein>
<evidence type="ECO:0000256" key="1">
    <source>
        <dbReference type="ARBA" id="ARBA00023002"/>
    </source>
</evidence>
<dbReference type="InterPro" id="IPR016163">
    <property type="entry name" value="Ald_DH_C"/>
</dbReference>
<accession>A0A532UPJ2</accession>
<dbReference type="Proteomes" id="UP000319619">
    <property type="component" value="Unassembled WGS sequence"/>
</dbReference>
<name>A0A532UPJ2_UNCL8</name>
<feature type="domain" description="Aldehyde dehydrogenase" evidence="3">
    <location>
        <begin position="7"/>
        <end position="270"/>
    </location>
</feature>
<evidence type="ECO:0000259" key="3">
    <source>
        <dbReference type="Pfam" id="PF00171"/>
    </source>
</evidence>
<dbReference type="AlphaFoldDB" id="A0A532UPJ2"/>
<dbReference type="EMBL" id="NJBN01000015">
    <property type="protein sequence ID" value="TKJ36866.1"/>
    <property type="molecule type" value="Genomic_DNA"/>
</dbReference>
<dbReference type="SUPFAM" id="SSF53720">
    <property type="entry name" value="ALDH-like"/>
    <property type="match status" value="1"/>
</dbReference>
<reference evidence="4 5" key="1">
    <citation type="submission" date="2017-06" db="EMBL/GenBank/DDBJ databases">
        <title>Novel microbial phyla capable of carbon fixation and sulfur reduction in deep-sea sediments.</title>
        <authorList>
            <person name="Huang J."/>
            <person name="Baker B."/>
            <person name="Wang Y."/>
        </authorList>
    </citation>
    <scope>NUCLEOTIDE SEQUENCE [LARGE SCALE GENOMIC DNA]</scope>
    <source>
        <strain evidence="4">B3_LCP</strain>
    </source>
</reference>